<dbReference type="GO" id="GO:0003676">
    <property type="term" value="F:nucleic acid binding"/>
    <property type="evidence" value="ECO:0007669"/>
    <property type="project" value="InterPro"/>
</dbReference>
<dbReference type="OrthoDB" id="10250935at2759"/>
<evidence type="ECO:0000256" key="1">
    <source>
        <dbReference type="ARBA" id="ARBA00001946"/>
    </source>
</evidence>
<keyword evidence="11" id="KW-1185">Reference proteome</keyword>
<dbReference type="InterPro" id="IPR013520">
    <property type="entry name" value="Ribonucl_H"/>
</dbReference>
<reference evidence="10 11" key="1">
    <citation type="submission" date="2020-11" db="EMBL/GenBank/DDBJ databases">
        <authorList>
            <person name="Wallbank WR R."/>
            <person name="Pardo Diaz C."/>
            <person name="Kozak K."/>
            <person name="Martin S."/>
            <person name="Jiggins C."/>
            <person name="Moest M."/>
            <person name="Warren A I."/>
            <person name="Generalovic N T."/>
            <person name="Byers J.R.P. K."/>
            <person name="Montejo-Kovacevich G."/>
            <person name="Yen C E."/>
        </authorList>
    </citation>
    <scope>NUCLEOTIDE SEQUENCE [LARGE SCALE GENOMIC DNA]</scope>
</reference>
<dbReference type="PANTHER" id="PTHR13058">
    <property type="entry name" value="THREE PRIME REPAIR EXONUCLEASE 1, 2"/>
    <property type="match status" value="1"/>
</dbReference>
<dbReference type="AlphaFoldDB" id="A0A7R8UMJ6"/>
<dbReference type="InterPro" id="IPR040393">
    <property type="entry name" value="TREX1/2"/>
</dbReference>
<dbReference type="SMART" id="SM00479">
    <property type="entry name" value="EXOIII"/>
    <property type="match status" value="1"/>
</dbReference>
<dbReference type="InterPro" id="IPR012337">
    <property type="entry name" value="RNaseH-like_sf"/>
</dbReference>
<dbReference type="GO" id="GO:0046872">
    <property type="term" value="F:metal ion binding"/>
    <property type="evidence" value="ECO:0007669"/>
    <property type="project" value="UniProtKB-KW"/>
</dbReference>
<keyword evidence="6" id="KW-0460">Magnesium</keyword>
<comment type="cofactor">
    <cofactor evidence="1">
        <name>Mg(2+)</name>
        <dbReference type="ChEBI" id="CHEBI:18420"/>
    </cofactor>
</comment>
<keyword evidence="8" id="KW-0732">Signal</keyword>
<keyword evidence="2" id="KW-0540">Nuclease</keyword>
<feature type="chain" id="PRO_5030722203" description="Exonuclease domain-containing protein" evidence="8">
    <location>
        <begin position="19"/>
        <end position="231"/>
    </location>
</feature>
<keyword evidence="3" id="KW-0479">Metal-binding</keyword>
<evidence type="ECO:0000259" key="9">
    <source>
        <dbReference type="SMART" id="SM00479"/>
    </source>
</evidence>
<dbReference type="GO" id="GO:0006308">
    <property type="term" value="P:DNA catabolic process"/>
    <property type="evidence" value="ECO:0007669"/>
    <property type="project" value="TreeGrafter"/>
</dbReference>
<dbReference type="Pfam" id="PF00929">
    <property type="entry name" value="RNase_T"/>
    <property type="match status" value="1"/>
</dbReference>
<comment type="similarity">
    <text evidence="7">Belongs to the exonuclease superfamily. TREX family.</text>
</comment>
<evidence type="ECO:0000256" key="8">
    <source>
        <dbReference type="SAM" id="SignalP"/>
    </source>
</evidence>
<dbReference type="SUPFAM" id="SSF53098">
    <property type="entry name" value="Ribonuclease H-like"/>
    <property type="match status" value="1"/>
</dbReference>
<evidence type="ECO:0000256" key="6">
    <source>
        <dbReference type="ARBA" id="ARBA00022842"/>
    </source>
</evidence>
<dbReference type="EMBL" id="LR899010">
    <property type="protein sequence ID" value="CAD7083277.1"/>
    <property type="molecule type" value="Genomic_DNA"/>
</dbReference>
<evidence type="ECO:0000256" key="3">
    <source>
        <dbReference type="ARBA" id="ARBA00022723"/>
    </source>
</evidence>
<evidence type="ECO:0000313" key="10">
    <source>
        <dbReference type="EMBL" id="CAD7083277.1"/>
    </source>
</evidence>
<dbReference type="InParanoid" id="A0A7R8UMJ6"/>
<gene>
    <name evidence="10" type="ORF">HERILL_LOCUS6249</name>
</gene>
<feature type="domain" description="Exonuclease" evidence="9">
    <location>
        <begin position="28"/>
        <end position="217"/>
    </location>
</feature>
<proteinExistence type="inferred from homology"/>
<evidence type="ECO:0000256" key="7">
    <source>
        <dbReference type="ARBA" id="ARBA00025769"/>
    </source>
</evidence>
<protein>
    <recommendedName>
        <fullName evidence="9">Exonuclease domain-containing protein</fullName>
    </recommendedName>
</protein>
<dbReference type="InterPro" id="IPR036397">
    <property type="entry name" value="RNaseH_sf"/>
</dbReference>
<dbReference type="Gene3D" id="3.30.420.10">
    <property type="entry name" value="Ribonuclease H-like superfamily/Ribonuclease H"/>
    <property type="match status" value="1"/>
</dbReference>
<dbReference type="OMA" id="CIAIMKL"/>
<keyword evidence="5" id="KW-0269">Exonuclease</keyword>
<keyword evidence="4" id="KW-0378">Hydrolase</keyword>
<sequence length="231" mass="26901">MNLVIIFITLNLIYITTGKNLKVNSIETFVFVDIETTGLRQPNITELAMWITPRNCLLDSQDNMNCRMLNKWTMLFNPGKGIERKASEITGLNNDMLDKYDKFDERAGTNIISYLSHYPRPICLIAHNGKRYDFPLIKKTFDKIQLRVPNYILYSDSLQILRELENEDITKAKKKSFKLEDIYERLFHSKPLVTHAAEADVEVLYKIALFYGNDFIDIAEKFASRFSEIDP</sequence>
<dbReference type="GO" id="GO:0005737">
    <property type="term" value="C:cytoplasm"/>
    <property type="evidence" value="ECO:0007669"/>
    <property type="project" value="TreeGrafter"/>
</dbReference>
<evidence type="ECO:0000256" key="5">
    <source>
        <dbReference type="ARBA" id="ARBA00022839"/>
    </source>
</evidence>
<organism evidence="10 11">
    <name type="scientific">Hermetia illucens</name>
    <name type="common">Black soldier fly</name>
    <dbReference type="NCBI Taxonomy" id="343691"/>
    <lineage>
        <taxon>Eukaryota</taxon>
        <taxon>Metazoa</taxon>
        <taxon>Ecdysozoa</taxon>
        <taxon>Arthropoda</taxon>
        <taxon>Hexapoda</taxon>
        <taxon>Insecta</taxon>
        <taxon>Pterygota</taxon>
        <taxon>Neoptera</taxon>
        <taxon>Endopterygota</taxon>
        <taxon>Diptera</taxon>
        <taxon>Brachycera</taxon>
        <taxon>Stratiomyomorpha</taxon>
        <taxon>Stratiomyidae</taxon>
        <taxon>Hermetiinae</taxon>
        <taxon>Hermetia</taxon>
    </lineage>
</organism>
<feature type="signal peptide" evidence="8">
    <location>
        <begin position="1"/>
        <end position="18"/>
    </location>
</feature>
<evidence type="ECO:0000313" key="11">
    <source>
        <dbReference type="Proteomes" id="UP000594454"/>
    </source>
</evidence>
<name>A0A7R8UMJ6_HERIL</name>
<accession>A0A7R8UMJ6</accession>
<evidence type="ECO:0000256" key="2">
    <source>
        <dbReference type="ARBA" id="ARBA00022722"/>
    </source>
</evidence>
<dbReference type="Proteomes" id="UP000594454">
    <property type="component" value="Chromosome 2"/>
</dbReference>
<dbReference type="GO" id="GO:0008296">
    <property type="term" value="F:3'-5'-DNA exonuclease activity"/>
    <property type="evidence" value="ECO:0007669"/>
    <property type="project" value="TreeGrafter"/>
</dbReference>
<evidence type="ECO:0000256" key="4">
    <source>
        <dbReference type="ARBA" id="ARBA00022801"/>
    </source>
</evidence>
<dbReference type="PANTHER" id="PTHR13058:SF19">
    <property type="entry name" value="LD40940P"/>
    <property type="match status" value="1"/>
</dbReference>